<dbReference type="InterPro" id="IPR050093">
    <property type="entry name" value="ABC_SmlMolc_Importer"/>
</dbReference>
<evidence type="ECO:0000256" key="4">
    <source>
        <dbReference type="ARBA" id="ARBA00022840"/>
    </source>
</evidence>
<keyword evidence="9" id="KW-0614">Plasmid</keyword>
<dbReference type="SMART" id="SM00382">
    <property type="entry name" value="AAA"/>
    <property type="match status" value="1"/>
</dbReference>
<dbReference type="Proteomes" id="UP001055460">
    <property type="component" value="Plasmid pA"/>
</dbReference>
<dbReference type="InterPro" id="IPR008995">
    <property type="entry name" value="Mo/tungstate-bd_C_term_dom"/>
</dbReference>
<evidence type="ECO:0000256" key="3">
    <source>
        <dbReference type="ARBA" id="ARBA00022741"/>
    </source>
</evidence>
<dbReference type="InterPro" id="IPR013611">
    <property type="entry name" value="Transp-assoc_OB_typ2"/>
</dbReference>
<dbReference type="PANTHER" id="PTHR42781">
    <property type="entry name" value="SPERMIDINE/PUTRESCINE IMPORT ATP-BINDING PROTEIN POTA"/>
    <property type="match status" value="1"/>
</dbReference>
<gene>
    <name evidence="7" type="primary">potA</name>
    <name evidence="9" type="ORF">NE863_25390</name>
</gene>
<evidence type="ECO:0000259" key="8">
    <source>
        <dbReference type="PROSITE" id="PS50893"/>
    </source>
</evidence>
<keyword evidence="4 7" id="KW-0067">ATP-binding</keyword>
<dbReference type="NCBIfam" id="TIGR01187">
    <property type="entry name" value="potA"/>
    <property type="match status" value="1"/>
</dbReference>
<organism evidence="9 10">
    <name type="scientific">Ensifer adhaerens</name>
    <name type="common">Sinorhizobium morelense</name>
    <dbReference type="NCBI Taxonomy" id="106592"/>
    <lineage>
        <taxon>Bacteria</taxon>
        <taxon>Pseudomonadati</taxon>
        <taxon>Pseudomonadota</taxon>
        <taxon>Alphaproteobacteria</taxon>
        <taxon>Hyphomicrobiales</taxon>
        <taxon>Rhizobiaceae</taxon>
        <taxon>Sinorhizobium/Ensifer group</taxon>
        <taxon>Ensifer</taxon>
    </lineage>
</organism>
<proteinExistence type="inferred from homology"/>
<dbReference type="InterPro" id="IPR003439">
    <property type="entry name" value="ABC_transporter-like_ATP-bd"/>
</dbReference>
<keyword evidence="2 7" id="KW-1003">Cell membrane</keyword>
<evidence type="ECO:0000313" key="10">
    <source>
        <dbReference type="Proteomes" id="UP001055460"/>
    </source>
</evidence>
<dbReference type="EMBL" id="CP098808">
    <property type="protein sequence ID" value="USJ25800.1"/>
    <property type="molecule type" value="Genomic_DNA"/>
</dbReference>
<dbReference type="InterPro" id="IPR003593">
    <property type="entry name" value="AAA+_ATPase"/>
</dbReference>
<dbReference type="SUPFAM" id="SSF52540">
    <property type="entry name" value="P-loop containing nucleoside triphosphate hydrolases"/>
    <property type="match status" value="1"/>
</dbReference>
<dbReference type="InterPro" id="IPR027417">
    <property type="entry name" value="P-loop_NTPase"/>
</dbReference>
<dbReference type="GO" id="GO:0015697">
    <property type="term" value="P:quaternary ammonium group transport"/>
    <property type="evidence" value="ECO:0007669"/>
    <property type="project" value="UniProtKB-ARBA"/>
</dbReference>
<dbReference type="GO" id="GO:0005524">
    <property type="term" value="F:ATP binding"/>
    <property type="evidence" value="ECO:0007669"/>
    <property type="project" value="UniProtKB-KW"/>
</dbReference>
<dbReference type="AlphaFoldDB" id="A0A9Q8YAU6"/>
<keyword evidence="6 7" id="KW-0472">Membrane</keyword>
<keyword evidence="1 7" id="KW-0813">Transport</keyword>
<dbReference type="InterPro" id="IPR005893">
    <property type="entry name" value="PotA-like"/>
</dbReference>
<comment type="subunit">
    <text evidence="7">The complex is composed of two ATP-binding proteins (PotA), two transmembrane proteins (PotB and PotC) and a solute-binding protein (PotD).</text>
</comment>
<evidence type="ECO:0000256" key="7">
    <source>
        <dbReference type="RuleBase" id="RU364083"/>
    </source>
</evidence>
<dbReference type="Pfam" id="PF08402">
    <property type="entry name" value="TOBE_2"/>
    <property type="match status" value="1"/>
</dbReference>
<evidence type="ECO:0000256" key="5">
    <source>
        <dbReference type="ARBA" id="ARBA00022967"/>
    </source>
</evidence>
<name>A0A9Q8YAU6_ENSAD</name>
<dbReference type="Gene3D" id="3.40.50.300">
    <property type="entry name" value="P-loop containing nucleotide triphosphate hydrolases"/>
    <property type="match status" value="1"/>
</dbReference>
<reference evidence="9" key="1">
    <citation type="submission" date="2022-06" db="EMBL/GenBank/DDBJ databases">
        <title>Physiological and biochemical characterization and genomic elucidation of a strain of the genus Ensifer adhaerens M8 that combines arsenic oxidation and chromium reduction.</title>
        <authorList>
            <person name="Li X."/>
            <person name="Yu c."/>
        </authorList>
    </citation>
    <scope>NUCLEOTIDE SEQUENCE</scope>
    <source>
        <strain evidence="9">M8</strain>
        <plasmid evidence="9">pA</plasmid>
    </source>
</reference>
<geneLocation type="plasmid" evidence="9 10">
    <name>pA</name>
</geneLocation>
<accession>A0A9Q8YAU6</accession>
<keyword evidence="5 7" id="KW-1278">Translocase</keyword>
<dbReference type="EC" id="7.6.2.11" evidence="7"/>
<dbReference type="FunFam" id="3.40.50.300:FF:000425">
    <property type="entry name" value="Probable ABC transporter, ATP-binding subunit"/>
    <property type="match status" value="1"/>
</dbReference>
<keyword evidence="3 7" id="KW-0547">Nucleotide-binding</keyword>
<evidence type="ECO:0000256" key="2">
    <source>
        <dbReference type="ARBA" id="ARBA00022475"/>
    </source>
</evidence>
<comment type="catalytic activity">
    <reaction evidence="7">
        <text>ATP + H2O + polyamine-[polyamine-binding protein]Side 1 = ADP + phosphate + polyamineSide 2 + [polyamine-binding protein]Side 1.</text>
        <dbReference type="EC" id="7.6.2.11"/>
    </reaction>
</comment>
<dbReference type="GO" id="GO:0016887">
    <property type="term" value="F:ATP hydrolysis activity"/>
    <property type="evidence" value="ECO:0007669"/>
    <property type="project" value="InterPro"/>
</dbReference>
<evidence type="ECO:0000313" key="9">
    <source>
        <dbReference type="EMBL" id="USJ25800.1"/>
    </source>
</evidence>
<dbReference type="GO" id="GO:0043190">
    <property type="term" value="C:ATP-binding cassette (ABC) transporter complex"/>
    <property type="evidence" value="ECO:0007669"/>
    <property type="project" value="InterPro"/>
</dbReference>
<dbReference type="PROSITE" id="PS50893">
    <property type="entry name" value="ABC_TRANSPORTER_2"/>
    <property type="match status" value="1"/>
</dbReference>
<dbReference type="Pfam" id="PF00005">
    <property type="entry name" value="ABC_tran"/>
    <property type="match status" value="1"/>
</dbReference>
<sequence length="360" mass="39396">MQPVVQFENIRKSFGSFVAVDNLNLNIERGKFVTLLGPSGCGKSTTLRMLGGFETPTEGRILLSGRDVTMVPPNRRNVNIVFQDYALFPHMSVAKNIAFGLELKGVDNRQIQRRVSELLELVQLQDFAGRLPSELSGGQRQRVALMRALAPDPDVLLLDEPLSALDAKLRQTMQIELKAIQEQTGKTFMFVTHDQEEALTMSDTIVVMNNGRIEQMGDPATLYKRPGSAFVATFLGETNLLHSDVVGTDAGEAAVRWNGMTIKASAGALSPKAGDAIYVVLRPEAIQCSAQEPGVANRIRGRIRQRVFKGNHTSLKVEIGEGHLLNALVHPSEVEGLSRDDIWVGWSSEATTLIPARNAA</sequence>
<dbReference type="SUPFAM" id="SSF50331">
    <property type="entry name" value="MOP-like"/>
    <property type="match status" value="1"/>
</dbReference>
<dbReference type="GO" id="GO:0015417">
    <property type="term" value="F:ABC-type polyamine transporter activity"/>
    <property type="evidence" value="ECO:0007669"/>
    <property type="project" value="UniProtKB-EC"/>
</dbReference>
<comment type="similarity">
    <text evidence="7">Belongs to the ABC transporter superfamily. Spermidine/putrescine importer (TC 3.A.1.11.1) family.</text>
</comment>
<dbReference type="RefSeq" id="WP_060580985.1">
    <property type="nucleotide sequence ID" value="NZ_CAXURO020000002.1"/>
</dbReference>
<dbReference type="Gene3D" id="2.40.50.100">
    <property type="match status" value="1"/>
</dbReference>
<evidence type="ECO:0000256" key="1">
    <source>
        <dbReference type="ARBA" id="ARBA00022448"/>
    </source>
</evidence>
<dbReference type="PANTHER" id="PTHR42781:SF4">
    <property type="entry name" value="SPERMIDINE_PUTRESCINE IMPORT ATP-BINDING PROTEIN POTA"/>
    <property type="match status" value="1"/>
</dbReference>
<comment type="function">
    <text evidence="7">Part of the ABC transporter complex PotABCD involved in spermidine/putrescine import. Responsible for energy coupling to the transport system.</text>
</comment>
<feature type="domain" description="ABC transporter" evidence="8">
    <location>
        <begin position="5"/>
        <end position="235"/>
    </location>
</feature>
<protein>
    <recommendedName>
        <fullName evidence="7">Spermidine/putrescine import ATP-binding protein PotA</fullName>
        <ecNumber evidence="7">7.6.2.11</ecNumber>
    </recommendedName>
</protein>
<evidence type="ECO:0000256" key="6">
    <source>
        <dbReference type="ARBA" id="ARBA00023136"/>
    </source>
</evidence>